<name>A0AAV9KKD3_9SOLN</name>
<organism evidence="1 2">
    <name type="scientific">Solanum pinnatisectum</name>
    <name type="common">tansyleaf nightshade</name>
    <dbReference type="NCBI Taxonomy" id="50273"/>
    <lineage>
        <taxon>Eukaryota</taxon>
        <taxon>Viridiplantae</taxon>
        <taxon>Streptophyta</taxon>
        <taxon>Embryophyta</taxon>
        <taxon>Tracheophyta</taxon>
        <taxon>Spermatophyta</taxon>
        <taxon>Magnoliopsida</taxon>
        <taxon>eudicotyledons</taxon>
        <taxon>Gunneridae</taxon>
        <taxon>Pentapetalae</taxon>
        <taxon>asterids</taxon>
        <taxon>lamiids</taxon>
        <taxon>Solanales</taxon>
        <taxon>Solanaceae</taxon>
        <taxon>Solanoideae</taxon>
        <taxon>Solaneae</taxon>
        <taxon>Solanum</taxon>
    </lineage>
</organism>
<keyword evidence="2" id="KW-1185">Reference proteome</keyword>
<proteinExistence type="predicted"/>
<evidence type="ECO:0000313" key="1">
    <source>
        <dbReference type="EMBL" id="KAK4713353.1"/>
    </source>
</evidence>
<sequence>MILWDHVKVISIAPNGGGNRTWSCNYCNNIVAGSYNRMKAHLLRLLGHGVQICKESSGDIFATLKMEYEQAEITVVQVDARKKVDYKSLSEGTDLIQQKKKSSSSGAIWKSFSIYERNTSDKLAARMFNASSLSFNFFVAENSIPGYILRSYNRLRTTLLAQEKTHIDRKLQSIKGTWTKKRIVDLF</sequence>
<gene>
    <name evidence="1" type="ORF">R3W88_019260</name>
</gene>
<dbReference type="AlphaFoldDB" id="A0AAV9KKD3"/>
<evidence type="ECO:0000313" key="2">
    <source>
        <dbReference type="Proteomes" id="UP001311915"/>
    </source>
</evidence>
<dbReference type="EMBL" id="JAWPEI010000010">
    <property type="protein sequence ID" value="KAK4713353.1"/>
    <property type="molecule type" value="Genomic_DNA"/>
</dbReference>
<comment type="caution">
    <text evidence="1">The sequence shown here is derived from an EMBL/GenBank/DDBJ whole genome shotgun (WGS) entry which is preliminary data.</text>
</comment>
<dbReference type="Proteomes" id="UP001311915">
    <property type="component" value="Unassembled WGS sequence"/>
</dbReference>
<reference evidence="1 2" key="1">
    <citation type="submission" date="2023-10" db="EMBL/GenBank/DDBJ databases">
        <title>Genome-Wide Identification Analysis in wild type Solanum Pinnatisectum Reveals Some Genes Defensing Phytophthora Infestans.</title>
        <authorList>
            <person name="Sun C."/>
        </authorList>
    </citation>
    <scope>NUCLEOTIDE SEQUENCE [LARGE SCALE GENOMIC DNA]</scope>
    <source>
        <strain evidence="1">LQN</strain>
        <tissue evidence="1">Leaf</tissue>
    </source>
</reference>
<evidence type="ECO:0008006" key="3">
    <source>
        <dbReference type="Google" id="ProtNLM"/>
    </source>
</evidence>
<protein>
    <recommendedName>
        <fullName evidence="3">BED-type domain-containing protein</fullName>
    </recommendedName>
</protein>
<accession>A0AAV9KKD3</accession>